<comment type="caution">
    <text evidence="2">The sequence shown here is derived from an EMBL/GenBank/DDBJ whole genome shotgun (WGS) entry which is preliminary data.</text>
</comment>
<proteinExistence type="predicted"/>
<dbReference type="PROSITE" id="PS51257">
    <property type="entry name" value="PROKAR_LIPOPROTEIN"/>
    <property type="match status" value="1"/>
</dbReference>
<sequence>MRIKEFKIIVLLGIFAFSLILVSGCNNQVNVTIPTTSTTTTTSAPTTTTTTTLTSNPTAEPSSTVKLIFLHHSSGRNWLADADGGLGIALRDSNYFVSDTNYGWGPSSIGDNTDFGNWWTWFRGANYSTIMSAVYAESGQHDEGYTYSRLSTDPGGENEVIMFKSCYPNNDNLAGDPSADPPAIGSNGLKGQNCYSGYHLIENAKGIYNDLLNYFSTRQDKLFIVITAPPVQSGTNAGNARAFAQWLVDDWLDGYSYDNVAVFDFYNVLTSKTGSGSNDLGLSTGNHHRWWSGSLQYKTNDGANTSAYPTSGGDDHPNQAGNLKATGEFVSVLNYYYNRWKGLTP</sequence>
<dbReference type="Proteomes" id="UP000177309">
    <property type="component" value="Unassembled WGS sequence"/>
</dbReference>
<evidence type="ECO:0000313" key="2">
    <source>
        <dbReference type="EMBL" id="OGC34190.1"/>
    </source>
</evidence>
<evidence type="ECO:0000256" key="1">
    <source>
        <dbReference type="SAM" id="MobiDB-lite"/>
    </source>
</evidence>
<name>A0A1F4TNS6_UNCSA</name>
<gene>
    <name evidence="2" type="ORF">A2462_08180</name>
</gene>
<reference evidence="2 3" key="1">
    <citation type="journal article" date="2016" name="Nat. Commun.">
        <title>Thousands of microbial genomes shed light on interconnected biogeochemical processes in an aquifer system.</title>
        <authorList>
            <person name="Anantharaman K."/>
            <person name="Brown C.T."/>
            <person name="Hug L.A."/>
            <person name="Sharon I."/>
            <person name="Castelle C.J."/>
            <person name="Probst A.J."/>
            <person name="Thomas B.C."/>
            <person name="Singh A."/>
            <person name="Wilkins M.J."/>
            <person name="Karaoz U."/>
            <person name="Brodie E.L."/>
            <person name="Williams K.H."/>
            <person name="Hubbard S.S."/>
            <person name="Banfield J.F."/>
        </authorList>
    </citation>
    <scope>NUCLEOTIDE SEQUENCE [LARGE SCALE GENOMIC DNA]</scope>
</reference>
<dbReference type="EMBL" id="MEUI01000021">
    <property type="protein sequence ID" value="OGC34190.1"/>
    <property type="molecule type" value="Genomic_DNA"/>
</dbReference>
<organism evidence="2 3">
    <name type="scientific">candidate division WOR-1 bacterium RIFOXYC2_FULL_41_25</name>
    <dbReference type="NCBI Taxonomy" id="1802586"/>
    <lineage>
        <taxon>Bacteria</taxon>
        <taxon>Bacillati</taxon>
        <taxon>Saganbacteria</taxon>
    </lineage>
</organism>
<feature type="compositionally biased region" description="Low complexity" evidence="1">
    <location>
        <begin position="35"/>
        <end position="58"/>
    </location>
</feature>
<dbReference type="AlphaFoldDB" id="A0A1F4TNS6"/>
<feature type="region of interest" description="Disordered" evidence="1">
    <location>
        <begin position="35"/>
        <end position="59"/>
    </location>
</feature>
<protein>
    <submittedName>
        <fullName evidence="2">Uncharacterized protein</fullName>
    </submittedName>
</protein>
<accession>A0A1F4TNS6</accession>
<evidence type="ECO:0000313" key="3">
    <source>
        <dbReference type="Proteomes" id="UP000177309"/>
    </source>
</evidence>